<comment type="caution">
    <text evidence="2">The sequence shown here is derived from an EMBL/GenBank/DDBJ whole genome shotgun (WGS) entry which is preliminary data.</text>
</comment>
<feature type="compositionally biased region" description="Gly residues" evidence="1">
    <location>
        <begin position="425"/>
        <end position="443"/>
    </location>
</feature>
<accession>A0ABR1QTE9</accession>
<dbReference type="EMBL" id="JAQQWE010000001">
    <property type="protein sequence ID" value="KAK7965934.1"/>
    <property type="molecule type" value="Genomic_DNA"/>
</dbReference>
<dbReference type="Proteomes" id="UP001391051">
    <property type="component" value="Unassembled WGS sequence"/>
</dbReference>
<keyword evidence="3" id="KW-1185">Reference proteome</keyword>
<gene>
    <name evidence="2" type="ORF">PG986_000211</name>
</gene>
<feature type="compositionally biased region" description="Basic residues" evidence="1">
    <location>
        <begin position="444"/>
        <end position="453"/>
    </location>
</feature>
<feature type="region of interest" description="Disordered" evidence="1">
    <location>
        <begin position="413"/>
        <end position="453"/>
    </location>
</feature>
<sequence length="453" mass="51581">MDYNNRVVVPTQENRQAGQLLIYYADVLLPLSEPEFRTIFSQLSPRTRPLDRRLTVGNPGADTIIQRIRRLEREWPRWAADIIDASLGGALRTWYPNPPDLLRLILEWAMKWAAVRFRTTTSHSNDFPREHIQGFFEREDWHNGQTLEQSTINHALIHDANPEEDALMSLVSWYSQPNNANWLPNRRPIAIAGREPLERAGWRYFLNYKMSPADMRRILLARDNLNIEGHRVKDINRFLTWTVHYLRSCANFQRLLGEAIGKTLQSIQTQAGRTAYRGEYGPSVSELMKTHRDVIRTLRIMLARAGLFGDRPNYRETRLYDKDWDAFKAAVVAHNAAGLAITPAAIRLDPALLRRDMYDDVSWMLTRFPGVQPTTPADLPPELIHSVEGKLPFGFMERGDLGMVGLDRFDLDNPPLPPAYRDDGNNGGGGGNNGGGGGGGGGGGRRRRRRRRK</sequence>
<name>A0ABR1QTE9_9PEZI</name>
<evidence type="ECO:0000313" key="2">
    <source>
        <dbReference type="EMBL" id="KAK7965934.1"/>
    </source>
</evidence>
<dbReference type="GeneID" id="92069495"/>
<reference evidence="2 3" key="1">
    <citation type="submission" date="2023-01" db="EMBL/GenBank/DDBJ databases">
        <title>Analysis of 21 Apiospora genomes using comparative genomics revels a genus with tremendous synthesis potential of carbohydrate active enzymes and secondary metabolites.</title>
        <authorList>
            <person name="Sorensen T."/>
        </authorList>
    </citation>
    <scope>NUCLEOTIDE SEQUENCE [LARGE SCALE GENOMIC DNA]</scope>
    <source>
        <strain evidence="2 3">CBS 24483</strain>
    </source>
</reference>
<evidence type="ECO:0000256" key="1">
    <source>
        <dbReference type="SAM" id="MobiDB-lite"/>
    </source>
</evidence>
<dbReference type="RefSeq" id="XP_066705326.1">
    <property type="nucleotide sequence ID" value="XM_066836433.1"/>
</dbReference>
<proteinExistence type="predicted"/>
<evidence type="ECO:0000313" key="3">
    <source>
        <dbReference type="Proteomes" id="UP001391051"/>
    </source>
</evidence>
<organism evidence="2 3">
    <name type="scientific">Apiospora aurea</name>
    <dbReference type="NCBI Taxonomy" id="335848"/>
    <lineage>
        <taxon>Eukaryota</taxon>
        <taxon>Fungi</taxon>
        <taxon>Dikarya</taxon>
        <taxon>Ascomycota</taxon>
        <taxon>Pezizomycotina</taxon>
        <taxon>Sordariomycetes</taxon>
        <taxon>Xylariomycetidae</taxon>
        <taxon>Amphisphaeriales</taxon>
        <taxon>Apiosporaceae</taxon>
        <taxon>Apiospora</taxon>
    </lineage>
</organism>
<protein>
    <submittedName>
        <fullName evidence="2">Uncharacterized protein</fullName>
    </submittedName>
</protein>